<dbReference type="PANTHER" id="PTHR42912:SF93">
    <property type="entry name" value="N6-ADENOSINE-METHYLTRANSFERASE TMT1A"/>
    <property type="match status" value="1"/>
</dbReference>
<dbReference type="InterPro" id="IPR029063">
    <property type="entry name" value="SAM-dependent_MTases_sf"/>
</dbReference>
<evidence type="ECO:0000259" key="1">
    <source>
        <dbReference type="Pfam" id="PF08241"/>
    </source>
</evidence>
<dbReference type="PANTHER" id="PTHR42912">
    <property type="entry name" value="METHYLTRANSFERASE"/>
    <property type="match status" value="1"/>
</dbReference>
<reference evidence="2 3" key="1">
    <citation type="journal article" date="2013" name="PLoS ONE">
        <title>Cultivation and Complete Genome Sequencing of Gloeobacter kilaueensis sp. nov., from a Lava Cave in Kilauea Caldera, Hawai'i.</title>
        <authorList>
            <person name="Saw J.H."/>
            <person name="Schatz M."/>
            <person name="Brown M.V."/>
            <person name="Kunkel D.D."/>
            <person name="Foster J.S."/>
            <person name="Shick H."/>
            <person name="Christensen S."/>
            <person name="Hou S."/>
            <person name="Wan X."/>
            <person name="Donachie S.P."/>
        </authorList>
    </citation>
    <scope>NUCLEOTIDE SEQUENCE [LARGE SCALE GENOMIC DNA]</scope>
    <source>
        <strain evidence="3">JS</strain>
    </source>
</reference>
<dbReference type="KEGG" id="glj:GKIL_4097"/>
<protein>
    <submittedName>
        <fullName evidence="2">Ubiquinone/menaquinone biosynthesis methyltransferase</fullName>
    </submittedName>
</protein>
<feature type="domain" description="Methyltransferase type 11" evidence="1">
    <location>
        <begin position="49"/>
        <end position="143"/>
    </location>
</feature>
<dbReference type="GO" id="GO:0032259">
    <property type="term" value="P:methylation"/>
    <property type="evidence" value="ECO:0007669"/>
    <property type="project" value="UniProtKB-KW"/>
</dbReference>
<evidence type="ECO:0000313" key="3">
    <source>
        <dbReference type="Proteomes" id="UP000017396"/>
    </source>
</evidence>
<accession>U5QNA4</accession>
<dbReference type="GO" id="GO:0008757">
    <property type="term" value="F:S-adenosylmethionine-dependent methyltransferase activity"/>
    <property type="evidence" value="ECO:0007669"/>
    <property type="project" value="InterPro"/>
</dbReference>
<keyword evidence="2" id="KW-0830">Ubiquinone</keyword>
<dbReference type="STRING" id="1183438.GKIL_4097"/>
<dbReference type="Proteomes" id="UP000017396">
    <property type="component" value="Chromosome"/>
</dbReference>
<dbReference type="InterPro" id="IPR013216">
    <property type="entry name" value="Methyltransf_11"/>
</dbReference>
<dbReference type="EMBL" id="CP003587">
    <property type="protein sequence ID" value="AGY60343.1"/>
    <property type="molecule type" value="Genomic_DNA"/>
</dbReference>
<dbReference type="eggNOG" id="COG2226">
    <property type="taxonomic scope" value="Bacteria"/>
</dbReference>
<evidence type="ECO:0000313" key="2">
    <source>
        <dbReference type="EMBL" id="AGY60343.1"/>
    </source>
</evidence>
<dbReference type="AlphaFoldDB" id="U5QNA4"/>
<keyword evidence="2" id="KW-0489">Methyltransferase</keyword>
<organism evidence="2 3">
    <name type="scientific">Gloeobacter kilaueensis (strain ATCC BAA-2537 / CCAP 1431/1 / ULC 316 / JS1)</name>
    <dbReference type="NCBI Taxonomy" id="1183438"/>
    <lineage>
        <taxon>Bacteria</taxon>
        <taxon>Bacillati</taxon>
        <taxon>Cyanobacteriota</taxon>
        <taxon>Cyanophyceae</taxon>
        <taxon>Gloeobacterales</taxon>
        <taxon>Gloeobacteraceae</taxon>
        <taxon>Gloeobacter</taxon>
    </lineage>
</organism>
<keyword evidence="2" id="KW-0808">Transferase</keyword>
<dbReference type="OrthoDB" id="9804312at2"/>
<dbReference type="SUPFAM" id="SSF53335">
    <property type="entry name" value="S-adenosyl-L-methionine-dependent methyltransferases"/>
    <property type="match status" value="1"/>
</dbReference>
<dbReference type="Gene3D" id="3.40.50.150">
    <property type="entry name" value="Vaccinia Virus protein VP39"/>
    <property type="match status" value="1"/>
</dbReference>
<dbReference type="Pfam" id="PF08241">
    <property type="entry name" value="Methyltransf_11"/>
    <property type="match status" value="1"/>
</dbReference>
<sequence length="219" mass="24275">MSGQSSPSAVASAYDRWSGTYETGENPTRDLAAQVLRAQLALQPDWDVLEIGCGTGLNTRYLAYQCRSVLAFDFSAGMLAQAKTNLQASNVQFKEQDVQLGWDCPDGTANLIVCTLVLEHIENLDPIFREAARILRPGGAFFIGELHPFRQLQGGQAQFTDHRTGEVMFVPAHLHDVADYLNASLRQGFLLSHLGEWRDEGAARTAPPRLLSLYLRKRL</sequence>
<keyword evidence="3" id="KW-1185">Reference proteome</keyword>
<name>U5QNA4_GLOK1</name>
<dbReference type="HOGENOM" id="CLU_049749_5_2_3"/>
<dbReference type="InterPro" id="IPR050508">
    <property type="entry name" value="Methyltransf_Superfamily"/>
</dbReference>
<dbReference type="CDD" id="cd02440">
    <property type="entry name" value="AdoMet_MTases"/>
    <property type="match status" value="1"/>
</dbReference>
<gene>
    <name evidence="2" type="primary">ubiE</name>
    <name evidence="2" type="ORF">GKIL_4097</name>
</gene>
<proteinExistence type="predicted"/>
<dbReference type="RefSeq" id="WP_023175684.1">
    <property type="nucleotide sequence ID" value="NC_022600.1"/>
</dbReference>